<organism evidence="5 6">
    <name type="scientific">Vigna mungo</name>
    <name type="common">Black gram</name>
    <name type="synonym">Phaseolus mungo</name>
    <dbReference type="NCBI Taxonomy" id="3915"/>
    <lineage>
        <taxon>Eukaryota</taxon>
        <taxon>Viridiplantae</taxon>
        <taxon>Streptophyta</taxon>
        <taxon>Embryophyta</taxon>
        <taxon>Tracheophyta</taxon>
        <taxon>Spermatophyta</taxon>
        <taxon>Magnoliopsida</taxon>
        <taxon>eudicotyledons</taxon>
        <taxon>Gunneridae</taxon>
        <taxon>Pentapetalae</taxon>
        <taxon>rosids</taxon>
        <taxon>fabids</taxon>
        <taxon>Fabales</taxon>
        <taxon>Fabaceae</taxon>
        <taxon>Papilionoideae</taxon>
        <taxon>50 kb inversion clade</taxon>
        <taxon>NPAAA clade</taxon>
        <taxon>indigoferoid/millettioid clade</taxon>
        <taxon>Phaseoleae</taxon>
        <taxon>Vigna</taxon>
    </lineage>
</organism>
<dbReference type="GO" id="GO:0003677">
    <property type="term" value="F:DNA binding"/>
    <property type="evidence" value="ECO:0007669"/>
    <property type="project" value="InterPro"/>
</dbReference>
<evidence type="ECO:0000256" key="2">
    <source>
        <dbReference type="ARBA" id="ARBA00023015"/>
    </source>
</evidence>
<dbReference type="SUPFAM" id="SSF46689">
    <property type="entry name" value="Homeodomain-like"/>
    <property type="match status" value="1"/>
</dbReference>
<dbReference type="GO" id="GO:0005634">
    <property type="term" value="C:nucleus"/>
    <property type="evidence" value="ECO:0007669"/>
    <property type="project" value="UniProtKB-SubCell"/>
</dbReference>
<keyword evidence="4" id="KW-0539">Nucleus</keyword>
<dbReference type="NCBIfam" id="TIGR01557">
    <property type="entry name" value="myb_SHAQKYF"/>
    <property type="match status" value="1"/>
</dbReference>
<dbReference type="Gene3D" id="1.10.10.60">
    <property type="entry name" value="Homeodomain-like"/>
    <property type="match status" value="1"/>
</dbReference>
<dbReference type="PANTHER" id="PTHR31442:SF29">
    <property type="entry name" value="HOMEODOMAIN-LIKE SUPERFAMILY PROTEIN"/>
    <property type="match status" value="1"/>
</dbReference>
<protein>
    <recommendedName>
        <fullName evidence="7">HTH myb-type domain-containing protein</fullName>
    </recommendedName>
</protein>
<gene>
    <name evidence="5" type="ORF">V8G54_024263</name>
</gene>
<dbReference type="FunFam" id="1.10.10.60:FF:000007">
    <property type="entry name" value="Two-component response regulator"/>
    <property type="match status" value="1"/>
</dbReference>
<dbReference type="AlphaFoldDB" id="A0AAQ3N6K0"/>
<keyword evidence="3" id="KW-0804">Transcription</keyword>
<evidence type="ECO:0008006" key="7">
    <source>
        <dbReference type="Google" id="ProtNLM"/>
    </source>
</evidence>
<dbReference type="InterPro" id="IPR044841">
    <property type="entry name" value="LUX/BOA-like"/>
</dbReference>
<keyword evidence="2" id="KW-0805">Transcription regulation</keyword>
<dbReference type="GO" id="GO:0003700">
    <property type="term" value="F:DNA-binding transcription factor activity"/>
    <property type="evidence" value="ECO:0007669"/>
    <property type="project" value="InterPro"/>
</dbReference>
<keyword evidence="6" id="KW-1185">Reference proteome</keyword>
<name>A0AAQ3N6K0_VIGMU</name>
<evidence type="ECO:0000256" key="3">
    <source>
        <dbReference type="ARBA" id="ARBA00023163"/>
    </source>
</evidence>
<dbReference type="InterPro" id="IPR006447">
    <property type="entry name" value="Myb_dom_plants"/>
</dbReference>
<dbReference type="InterPro" id="IPR009057">
    <property type="entry name" value="Homeodomain-like_sf"/>
</dbReference>
<accession>A0AAQ3N6K0</accession>
<dbReference type="PANTHER" id="PTHR31442">
    <property type="entry name" value="HOMEODOMAIN-LIKE SUPERFAMILY PROTEIN-RELATED"/>
    <property type="match status" value="1"/>
</dbReference>
<evidence type="ECO:0000256" key="1">
    <source>
        <dbReference type="ARBA" id="ARBA00004123"/>
    </source>
</evidence>
<comment type="subcellular location">
    <subcellularLocation>
        <location evidence="1">Nucleus</location>
    </subcellularLocation>
</comment>
<evidence type="ECO:0000313" key="6">
    <source>
        <dbReference type="Proteomes" id="UP001374535"/>
    </source>
</evidence>
<dbReference type="EMBL" id="CP144694">
    <property type="protein sequence ID" value="WVZ03457.1"/>
    <property type="molecule type" value="Genomic_DNA"/>
</dbReference>
<evidence type="ECO:0000256" key="4">
    <source>
        <dbReference type="ARBA" id="ARBA00023242"/>
    </source>
</evidence>
<reference evidence="5 6" key="1">
    <citation type="journal article" date="2023" name="Life. Sci Alliance">
        <title>Evolutionary insights into 3D genome organization and epigenetic landscape of Vigna mungo.</title>
        <authorList>
            <person name="Junaid A."/>
            <person name="Singh B."/>
            <person name="Bhatia S."/>
        </authorList>
    </citation>
    <scope>NUCLEOTIDE SEQUENCE [LARGE SCALE GENOMIC DNA]</scope>
    <source>
        <strain evidence="5">Urdbean</strain>
    </source>
</reference>
<proteinExistence type="predicted"/>
<sequence>MANFGSPATYVEDTPPTKKPRVVWDEKRHAAFVRAVQIIGIEKATPKKILQIMNDPRLERAHIASHLQKYRNCLKQQQEKQEQQQNDMSVVSGRQIEQRQSKLNMSLPRTSALQPCSATAITNFHPGNMEEEALAHGHPLAAFPNVAIPEIFSEEQSNLNRQLSNNFNAEQVLAHDLPSATFPNISSNLISQLGTLDDASLYGLLSPSDTLLFDNPTMLQIDNMQQSMNHNQMYPLNFQPSSTIISGNPASASQTYNFGMNMGHGSQSIQDGNSIGEGVLDQYSTRDSIYRPEFQNAGLPSGAVRRFADDKFYQK</sequence>
<evidence type="ECO:0000313" key="5">
    <source>
        <dbReference type="EMBL" id="WVZ03457.1"/>
    </source>
</evidence>
<dbReference type="Proteomes" id="UP001374535">
    <property type="component" value="Chromosome 7"/>
</dbReference>